<keyword evidence="12" id="KW-1185">Reference proteome</keyword>
<dbReference type="SMART" id="SM00829">
    <property type="entry name" value="PKS_ER"/>
    <property type="match status" value="1"/>
</dbReference>
<comment type="caution">
    <text evidence="11">The sequence shown here is derived from an EMBL/GenBank/DDBJ whole genome shotgun (WGS) entry which is preliminary data.</text>
</comment>
<keyword evidence="4 8" id="KW-0479">Metal-binding</keyword>
<keyword evidence="5 8" id="KW-0862">Zinc</keyword>
<feature type="transmembrane region" description="Helical" evidence="9">
    <location>
        <begin position="176"/>
        <end position="198"/>
    </location>
</feature>
<dbReference type="InterPro" id="IPR002328">
    <property type="entry name" value="ADH_Zn_CS"/>
</dbReference>
<dbReference type="PANTHER" id="PTHR43161">
    <property type="entry name" value="SORBITOL DEHYDROGENASE"/>
    <property type="match status" value="1"/>
</dbReference>
<name>A0ABR3GP24_9PEZI</name>
<dbReference type="PROSITE" id="PS00059">
    <property type="entry name" value="ADH_ZINC"/>
    <property type="match status" value="1"/>
</dbReference>
<feature type="domain" description="Enoyl reductase (ER)" evidence="10">
    <location>
        <begin position="15"/>
        <end position="373"/>
    </location>
</feature>
<dbReference type="EMBL" id="JBBBZM010000032">
    <property type="protein sequence ID" value="KAL0637664.1"/>
    <property type="molecule type" value="Genomic_DNA"/>
</dbReference>
<evidence type="ECO:0000256" key="8">
    <source>
        <dbReference type="RuleBase" id="RU361277"/>
    </source>
</evidence>
<dbReference type="InterPro" id="IPR013154">
    <property type="entry name" value="ADH-like_N"/>
</dbReference>
<dbReference type="Pfam" id="PF08240">
    <property type="entry name" value="ADH_N"/>
    <property type="match status" value="1"/>
</dbReference>
<evidence type="ECO:0000256" key="9">
    <source>
        <dbReference type="SAM" id="Phobius"/>
    </source>
</evidence>
<dbReference type="Gene3D" id="3.90.180.10">
    <property type="entry name" value="Medium-chain alcohol dehydrogenases, catalytic domain"/>
    <property type="match status" value="1"/>
</dbReference>
<dbReference type="Proteomes" id="UP001447188">
    <property type="component" value="Unassembled WGS sequence"/>
</dbReference>
<dbReference type="PANTHER" id="PTHR43161:SF25">
    <property type="entry name" value="ALCOHOL DEHYDROGENASE, PUTATIVE (AFU_ORTHOLOGUE AFUA_1G14390)-RELATED"/>
    <property type="match status" value="1"/>
</dbReference>
<protein>
    <recommendedName>
        <fullName evidence="10">Enoyl reductase (ER) domain-containing protein</fullName>
    </recommendedName>
</protein>
<evidence type="ECO:0000256" key="2">
    <source>
        <dbReference type="ARBA" id="ARBA00004921"/>
    </source>
</evidence>
<comment type="similarity">
    <text evidence="3 8">Belongs to the zinc-containing alcohol dehydrogenase family.</text>
</comment>
<organism evidence="11 12">
    <name type="scientific">Discina gigas</name>
    <dbReference type="NCBI Taxonomy" id="1032678"/>
    <lineage>
        <taxon>Eukaryota</taxon>
        <taxon>Fungi</taxon>
        <taxon>Dikarya</taxon>
        <taxon>Ascomycota</taxon>
        <taxon>Pezizomycotina</taxon>
        <taxon>Pezizomycetes</taxon>
        <taxon>Pezizales</taxon>
        <taxon>Discinaceae</taxon>
        <taxon>Discina</taxon>
    </lineage>
</organism>
<dbReference type="SUPFAM" id="SSF51735">
    <property type="entry name" value="NAD(P)-binding Rossmann-fold domains"/>
    <property type="match status" value="1"/>
</dbReference>
<dbReference type="SUPFAM" id="SSF50129">
    <property type="entry name" value="GroES-like"/>
    <property type="match status" value="1"/>
</dbReference>
<comment type="pathway">
    <text evidence="2">Carbohydrate degradation.</text>
</comment>
<evidence type="ECO:0000256" key="1">
    <source>
        <dbReference type="ARBA" id="ARBA00001947"/>
    </source>
</evidence>
<evidence type="ECO:0000313" key="12">
    <source>
        <dbReference type="Proteomes" id="UP001447188"/>
    </source>
</evidence>
<keyword evidence="6" id="KW-0560">Oxidoreductase</keyword>
<dbReference type="InterPro" id="IPR020843">
    <property type="entry name" value="ER"/>
</dbReference>
<evidence type="ECO:0000256" key="6">
    <source>
        <dbReference type="ARBA" id="ARBA00023002"/>
    </source>
</evidence>
<gene>
    <name evidence="11" type="ORF">Q9L58_003388</name>
</gene>
<dbReference type="InterPro" id="IPR013149">
    <property type="entry name" value="ADH-like_C"/>
</dbReference>
<evidence type="ECO:0000256" key="5">
    <source>
        <dbReference type="ARBA" id="ARBA00022833"/>
    </source>
</evidence>
<dbReference type="InterPro" id="IPR011032">
    <property type="entry name" value="GroES-like_sf"/>
</dbReference>
<comment type="cofactor">
    <cofactor evidence="1 8">
        <name>Zn(2+)</name>
        <dbReference type="ChEBI" id="CHEBI:29105"/>
    </cofactor>
</comment>
<keyword evidence="9" id="KW-0472">Membrane</keyword>
<evidence type="ECO:0000259" key="10">
    <source>
        <dbReference type="SMART" id="SM00829"/>
    </source>
</evidence>
<evidence type="ECO:0000256" key="4">
    <source>
        <dbReference type="ARBA" id="ARBA00022723"/>
    </source>
</evidence>
<proteinExistence type="inferred from homology"/>
<keyword evidence="9" id="KW-0812">Transmembrane</keyword>
<reference evidence="11 12" key="1">
    <citation type="submission" date="2024-02" db="EMBL/GenBank/DDBJ databases">
        <title>Discinaceae phylogenomics.</title>
        <authorList>
            <person name="Dirks A.C."/>
            <person name="James T.Y."/>
        </authorList>
    </citation>
    <scope>NUCLEOTIDE SEQUENCE [LARGE SCALE GENOMIC DNA]</scope>
    <source>
        <strain evidence="11 12">ACD0624</strain>
    </source>
</reference>
<keyword evidence="7" id="KW-0520">NAD</keyword>
<evidence type="ECO:0000313" key="11">
    <source>
        <dbReference type="EMBL" id="KAL0637664.1"/>
    </source>
</evidence>
<dbReference type="CDD" id="cd05285">
    <property type="entry name" value="sorbitol_DH"/>
    <property type="match status" value="1"/>
</dbReference>
<sequence length="387" mass="40850">MASQLVKASVLYSAGVLRVDSVSLPPPGPLDLQIDIRSTTLCGSDLHYFNHYRNGDIIVTSPLALGHESSGIVTAVGNSIASEWSVGDRVALEVGLPCESCDMCKGGRYNICAGMRFRSSAKAVPHFWGTLQETINHPAKWCHKLPPNVSYATASLIEPLSVAIHATRRTMRNGSLSPGSTVLVIGAGAVGLLVAAMAKLSGASRIIITDINQGRVDFAIKEGFATHGYTVVTPAKHPETIEVKLAVAKDVAANICKAVERGGGIDVTFECTGMESCVQTGIYATRPGGTLLLIGMGTPIQTLPISAAAVREIDILGGFRYANTYPTGIEIVAKGLIPGLEKIVTHTYEGLDQVEKAFGMAGRQRDPEGRLVIKVECAFPGKGEAIV</sequence>
<dbReference type="Gene3D" id="3.40.50.720">
    <property type="entry name" value="NAD(P)-binding Rossmann-like Domain"/>
    <property type="match status" value="1"/>
</dbReference>
<keyword evidence="9" id="KW-1133">Transmembrane helix</keyword>
<evidence type="ECO:0000256" key="7">
    <source>
        <dbReference type="ARBA" id="ARBA00023027"/>
    </source>
</evidence>
<dbReference type="InterPro" id="IPR045306">
    <property type="entry name" value="SDH-like"/>
</dbReference>
<evidence type="ECO:0000256" key="3">
    <source>
        <dbReference type="ARBA" id="ARBA00008072"/>
    </source>
</evidence>
<accession>A0ABR3GP24</accession>
<dbReference type="InterPro" id="IPR036291">
    <property type="entry name" value="NAD(P)-bd_dom_sf"/>
</dbReference>
<dbReference type="Pfam" id="PF00107">
    <property type="entry name" value="ADH_zinc_N"/>
    <property type="match status" value="1"/>
</dbReference>